<dbReference type="Pfam" id="PF04542">
    <property type="entry name" value="Sigma70_r2"/>
    <property type="match status" value="1"/>
</dbReference>
<evidence type="ECO:0000259" key="2">
    <source>
        <dbReference type="Pfam" id="PF04542"/>
    </source>
</evidence>
<sequence>MTDEAGQEAEGRTDPRAAFYRAHHPKLVGYIRRRIGDQGEAEALAQETWIAFLRRFDYYQQVYDNPVGPLFVIARRKVADADATATGYPRAEHLWDWNTDLVRLGPLLPASIRCRDVAIMLATGTSDTVFASGGRASPTRAGSGTTPSPSSGLRTC</sequence>
<proteinExistence type="predicted"/>
<name>A0ABW0V3Y3_9ACTN</name>
<dbReference type="Proteomes" id="UP001596154">
    <property type="component" value="Unassembled WGS sequence"/>
</dbReference>
<comment type="caution">
    <text evidence="3">The sequence shown here is derived from an EMBL/GenBank/DDBJ whole genome shotgun (WGS) entry which is preliminary data.</text>
</comment>
<reference evidence="4" key="1">
    <citation type="journal article" date="2019" name="Int. J. Syst. Evol. Microbiol.">
        <title>The Global Catalogue of Microorganisms (GCM) 10K type strain sequencing project: providing services to taxonomists for standard genome sequencing and annotation.</title>
        <authorList>
            <consortium name="The Broad Institute Genomics Platform"/>
            <consortium name="The Broad Institute Genome Sequencing Center for Infectious Disease"/>
            <person name="Wu L."/>
            <person name="Ma J."/>
        </authorList>
    </citation>
    <scope>NUCLEOTIDE SEQUENCE [LARGE SCALE GENOMIC DNA]</scope>
    <source>
        <strain evidence="4">CGMCC 4.7248</strain>
    </source>
</reference>
<dbReference type="InterPro" id="IPR007627">
    <property type="entry name" value="RNA_pol_sigma70_r2"/>
</dbReference>
<organism evidence="3 4">
    <name type="scientific">Streptomyces bullii</name>
    <dbReference type="NCBI Taxonomy" id="349910"/>
    <lineage>
        <taxon>Bacteria</taxon>
        <taxon>Bacillati</taxon>
        <taxon>Actinomycetota</taxon>
        <taxon>Actinomycetes</taxon>
        <taxon>Kitasatosporales</taxon>
        <taxon>Streptomycetaceae</taxon>
        <taxon>Streptomyces</taxon>
    </lineage>
</organism>
<accession>A0ABW0V3Y3</accession>
<dbReference type="EMBL" id="JBHSNY010000029">
    <property type="protein sequence ID" value="MFC5639659.1"/>
    <property type="molecule type" value="Genomic_DNA"/>
</dbReference>
<feature type="region of interest" description="Disordered" evidence="1">
    <location>
        <begin position="132"/>
        <end position="156"/>
    </location>
</feature>
<dbReference type="RefSeq" id="WP_381031832.1">
    <property type="nucleotide sequence ID" value="NZ_JBHSNY010000029.1"/>
</dbReference>
<evidence type="ECO:0000313" key="4">
    <source>
        <dbReference type="Proteomes" id="UP001596154"/>
    </source>
</evidence>
<feature type="domain" description="RNA polymerase sigma-70 region 2" evidence="2">
    <location>
        <begin position="19"/>
        <end position="80"/>
    </location>
</feature>
<protein>
    <submittedName>
        <fullName evidence="3">RNA polymerase sigma factor</fullName>
    </submittedName>
</protein>
<feature type="compositionally biased region" description="Low complexity" evidence="1">
    <location>
        <begin position="137"/>
        <end position="156"/>
    </location>
</feature>
<dbReference type="SUPFAM" id="SSF88946">
    <property type="entry name" value="Sigma2 domain of RNA polymerase sigma factors"/>
    <property type="match status" value="1"/>
</dbReference>
<evidence type="ECO:0000256" key="1">
    <source>
        <dbReference type="SAM" id="MobiDB-lite"/>
    </source>
</evidence>
<dbReference type="Gene3D" id="1.10.1740.10">
    <property type="match status" value="1"/>
</dbReference>
<dbReference type="InterPro" id="IPR013325">
    <property type="entry name" value="RNA_pol_sigma_r2"/>
</dbReference>
<gene>
    <name evidence="3" type="ORF">ACFPZJ_39340</name>
</gene>
<evidence type="ECO:0000313" key="3">
    <source>
        <dbReference type="EMBL" id="MFC5639659.1"/>
    </source>
</evidence>
<keyword evidence="4" id="KW-1185">Reference proteome</keyword>